<evidence type="ECO:0000313" key="3">
    <source>
        <dbReference type="Proteomes" id="UP001497482"/>
    </source>
</evidence>
<reference evidence="2 3" key="1">
    <citation type="submission" date="2024-04" db="EMBL/GenBank/DDBJ databases">
        <authorList>
            <person name="Waldvogel A.-M."/>
            <person name="Schoenle A."/>
        </authorList>
    </citation>
    <scope>NUCLEOTIDE SEQUENCE [LARGE SCALE GENOMIC DNA]</scope>
</reference>
<evidence type="ECO:0000256" key="1">
    <source>
        <dbReference type="SAM" id="MobiDB-lite"/>
    </source>
</evidence>
<keyword evidence="3" id="KW-1185">Reference proteome</keyword>
<proteinExistence type="predicted"/>
<accession>A0AAV2M3T2</accession>
<feature type="compositionally biased region" description="Basic and acidic residues" evidence="1">
    <location>
        <begin position="107"/>
        <end position="121"/>
    </location>
</feature>
<gene>
    <name evidence="2" type="ORF">KC01_LOCUS34978</name>
</gene>
<sequence length="121" mass="13291">MQGAIDEVRQAGSLMYRQAAVHFWSPSPPLRDRVSGKVASDSTYGQRPLLSEKMRFALVEYCLTPPALDSHLTKSQVVTHALAIFQPAPPTNTKGGAEPDVVGQTSGRDKTTAHHQDPRYY</sequence>
<feature type="region of interest" description="Disordered" evidence="1">
    <location>
        <begin position="87"/>
        <end position="121"/>
    </location>
</feature>
<evidence type="ECO:0000313" key="2">
    <source>
        <dbReference type="EMBL" id="CAL1607979.1"/>
    </source>
</evidence>
<protein>
    <submittedName>
        <fullName evidence="2">Uncharacterized protein</fullName>
    </submittedName>
</protein>
<dbReference type="Proteomes" id="UP001497482">
    <property type="component" value="Chromosome 6"/>
</dbReference>
<dbReference type="EMBL" id="OZ035828">
    <property type="protein sequence ID" value="CAL1607979.1"/>
    <property type="molecule type" value="Genomic_DNA"/>
</dbReference>
<dbReference type="AlphaFoldDB" id="A0AAV2M3T2"/>
<organism evidence="2 3">
    <name type="scientific">Knipowitschia caucasica</name>
    <name type="common">Caucasian dwarf goby</name>
    <name type="synonym">Pomatoschistus caucasicus</name>
    <dbReference type="NCBI Taxonomy" id="637954"/>
    <lineage>
        <taxon>Eukaryota</taxon>
        <taxon>Metazoa</taxon>
        <taxon>Chordata</taxon>
        <taxon>Craniata</taxon>
        <taxon>Vertebrata</taxon>
        <taxon>Euteleostomi</taxon>
        <taxon>Actinopterygii</taxon>
        <taxon>Neopterygii</taxon>
        <taxon>Teleostei</taxon>
        <taxon>Neoteleostei</taxon>
        <taxon>Acanthomorphata</taxon>
        <taxon>Gobiaria</taxon>
        <taxon>Gobiiformes</taxon>
        <taxon>Gobioidei</taxon>
        <taxon>Gobiidae</taxon>
        <taxon>Gobiinae</taxon>
        <taxon>Knipowitschia</taxon>
    </lineage>
</organism>
<name>A0AAV2M3T2_KNICA</name>